<proteinExistence type="predicted"/>
<comment type="caution">
    <text evidence="2">The sequence shown here is derived from an EMBL/GenBank/DDBJ whole genome shotgun (WGS) entry which is preliminary data.</text>
</comment>
<dbReference type="GeneID" id="71856086"/>
<evidence type="ECO:0000256" key="1">
    <source>
        <dbReference type="SAM" id="MobiDB-lite"/>
    </source>
</evidence>
<feature type="region of interest" description="Disordered" evidence="1">
    <location>
        <begin position="423"/>
        <end position="446"/>
    </location>
</feature>
<gene>
    <name evidence="2" type="ORF">ACFOZ7_17550</name>
</gene>
<evidence type="ECO:0000313" key="3">
    <source>
        <dbReference type="Proteomes" id="UP001595821"/>
    </source>
</evidence>
<sequence>MSRAVRRELRTIDDRLSERGDGQFTDDELQVISGALTDSDPRTQGRAITLLDDEDVDESSLPLERLKPDLASVIKTGIDADDVRPKRNAERATRVLTSGDGDDHELVADLSHLGESMLQVADPRLRTGGATLLAPVTTFGEYIPGADEVEAMADHVALSVTYLDGFERQIDAIAPASLTLAHAPEEHMDLIPPRLEPIDLGPFLTGPHAKGRTMVAELLRSLAGSEPEVVSDYTLELTTRLDDEEPLVAQLASVALVELADETENDALRPAVHVLPSALDHDEERIIEAAFRVADAIADAIPRELDRLPIERVEAIARETDPKTKPQLRARSVRVIGARATATESAALAESATSIAYETLTAADPTDLLASLVPLQNGLRDALLAAPTDAAGAIPTDASWPQVADLGPELPLVQMREIIEDSEPDLLGVDAPDPSTSDDDRSSPTPALLTYWTTGYAVREAIVTDETVLDAVAAFVTDGEQPTPRRRLLAGALGVLQVLERTEETTLDRIRSVGDELEEADDDSLSRVGVTLSAN</sequence>
<dbReference type="InterPro" id="IPR016024">
    <property type="entry name" value="ARM-type_fold"/>
</dbReference>
<protein>
    <recommendedName>
        <fullName evidence="4">HEAT repeat domain-containing protein</fullName>
    </recommendedName>
</protein>
<evidence type="ECO:0008006" key="4">
    <source>
        <dbReference type="Google" id="ProtNLM"/>
    </source>
</evidence>
<dbReference type="EMBL" id="JBHSDJ010000127">
    <property type="protein sequence ID" value="MFC4248709.1"/>
    <property type="molecule type" value="Genomic_DNA"/>
</dbReference>
<accession>A0ABD5P3W2</accession>
<reference evidence="2 3" key="1">
    <citation type="journal article" date="2014" name="Int. J. Syst. Evol. Microbiol.">
        <title>Complete genome sequence of Corynebacterium casei LMG S-19264T (=DSM 44701T), isolated from a smear-ripened cheese.</title>
        <authorList>
            <consortium name="US DOE Joint Genome Institute (JGI-PGF)"/>
            <person name="Walter F."/>
            <person name="Albersmeier A."/>
            <person name="Kalinowski J."/>
            <person name="Ruckert C."/>
        </authorList>
    </citation>
    <scope>NUCLEOTIDE SEQUENCE [LARGE SCALE GENOMIC DNA]</scope>
    <source>
        <strain evidence="2 3">IBRC-M 10912</strain>
    </source>
</reference>
<name>A0ABD5P3W2_9EURY</name>
<organism evidence="2 3">
    <name type="scientific">Natribaculum luteum</name>
    <dbReference type="NCBI Taxonomy" id="1586232"/>
    <lineage>
        <taxon>Archaea</taxon>
        <taxon>Methanobacteriati</taxon>
        <taxon>Methanobacteriota</taxon>
        <taxon>Stenosarchaea group</taxon>
        <taxon>Halobacteria</taxon>
        <taxon>Halobacteriales</taxon>
        <taxon>Natrialbaceae</taxon>
        <taxon>Natribaculum</taxon>
    </lineage>
</organism>
<dbReference type="AlphaFoldDB" id="A0ABD5P3W2"/>
<dbReference type="SUPFAM" id="SSF48371">
    <property type="entry name" value="ARM repeat"/>
    <property type="match status" value="1"/>
</dbReference>
<dbReference type="RefSeq" id="WP_246976468.1">
    <property type="nucleotide sequence ID" value="NZ_CP095398.1"/>
</dbReference>
<evidence type="ECO:0000313" key="2">
    <source>
        <dbReference type="EMBL" id="MFC4248709.1"/>
    </source>
</evidence>
<dbReference type="Proteomes" id="UP001595821">
    <property type="component" value="Unassembled WGS sequence"/>
</dbReference>